<dbReference type="PANTHER" id="PTHR21071">
    <property type="entry name" value="UDP-N-ACETYLENOLPYRUVOYLGLUCOSAMINE REDUCTASE"/>
    <property type="match status" value="1"/>
</dbReference>
<dbReference type="SUPFAM" id="SSF56176">
    <property type="entry name" value="FAD-binding/transporter-associated domain-like"/>
    <property type="match status" value="1"/>
</dbReference>
<dbReference type="InterPro" id="IPR016169">
    <property type="entry name" value="FAD-bd_PCMH_sub2"/>
</dbReference>
<dbReference type="InterPro" id="IPR016167">
    <property type="entry name" value="FAD-bd_PCMH_sub1"/>
</dbReference>
<dbReference type="GO" id="GO:0008762">
    <property type="term" value="F:UDP-N-acetylmuramate dehydrogenase activity"/>
    <property type="evidence" value="ECO:0007669"/>
    <property type="project" value="UniProtKB-UniRule"/>
</dbReference>
<feature type="domain" description="FAD-binding PCMH-type" evidence="20">
    <location>
        <begin position="17"/>
        <end position="189"/>
    </location>
</feature>
<comment type="function">
    <text evidence="2 19">Cell wall formation.</text>
</comment>
<evidence type="ECO:0000256" key="8">
    <source>
        <dbReference type="ARBA" id="ARBA00022618"/>
    </source>
</evidence>
<feature type="active site" evidence="19">
    <location>
        <position position="333"/>
    </location>
</feature>
<dbReference type="InterPro" id="IPR011601">
    <property type="entry name" value="MurB_C"/>
</dbReference>
<dbReference type="InterPro" id="IPR006094">
    <property type="entry name" value="Oxid_FAD_bind_N"/>
</dbReference>
<keyword evidence="14 19" id="KW-0560">Oxidoreductase</keyword>
<organism evidence="21 22">
    <name type="scientific">Tenuifilum thalassicum</name>
    <dbReference type="NCBI Taxonomy" id="2590900"/>
    <lineage>
        <taxon>Bacteria</taxon>
        <taxon>Pseudomonadati</taxon>
        <taxon>Bacteroidota</taxon>
        <taxon>Bacteroidia</taxon>
        <taxon>Bacteroidales</taxon>
        <taxon>Tenuifilaceae</taxon>
        <taxon>Tenuifilum</taxon>
    </lineage>
</organism>
<name>A0A7D3XVS0_9BACT</name>
<dbReference type="GO" id="GO:0005829">
    <property type="term" value="C:cytosol"/>
    <property type="evidence" value="ECO:0007669"/>
    <property type="project" value="TreeGrafter"/>
</dbReference>
<dbReference type="EMBL" id="CP041345">
    <property type="protein sequence ID" value="QKG80131.1"/>
    <property type="molecule type" value="Genomic_DNA"/>
</dbReference>
<evidence type="ECO:0000256" key="7">
    <source>
        <dbReference type="ARBA" id="ARBA00022490"/>
    </source>
</evidence>
<proteinExistence type="inferred from homology"/>
<evidence type="ECO:0000256" key="4">
    <source>
        <dbReference type="ARBA" id="ARBA00004752"/>
    </source>
</evidence>
<evidence type="ECO:0000256" key="19">
    <source>
        <dbReference type="HAMAP-Rule" id="MF_00037"/>
    </source>
</evidence>
<dbReference type="KEGG" id="ttz:FHG85_07615"/>
<evidence type="ECO:0000256" key="9">
    <source>
        <dbReference type="ARBA" id="ARBA00022630"/>
    </source>
</evidence>
<dbReference type="PANTHER" id="PTHR21071:SF4">
    <property type="entry name" value="UDP-N-ACETYLENOLPYRUVOYLGLUCOSAMINE REDUCTASE"/>
    <property type="match status" value="1"/>
</dbReference>
<evidence type="ECO:0000256" key="1">
    <source>
        <dbReference type="ARBA" id="ARBA00001974"/>
    </source>
</evidence>
<evidence type="ECO:0000256" key="15">
    <source>
        <dbReference type="ARBA" id="ARBA00023306"/>
    </source>
</evidence>
<comment type="catalytic activity">
    <reaction evidence="18 19">
        <text>UDP-N-acetyl-alpha-D-muramate + NADP(+) = UDP-N-acetyl-3-O-(1-carboxyvinyl)-alpha-D-glucosamine + NADPH + H(+)</text>
        <dbReference type="Rhea" id="RHEA:12248"/>
        <dbReference type="ChEBI" id="CHEBI:15378"/>
        <dbReference type="ChEBI" id="CHEBI:57783"/>
        <dbReference type="ChEBI" id="CHEBI:58349"/>
        <dbReference type="ChEBI" id="CHEBI:68483"/>
        <dbReference type="ChEBI" id="CHEBI:70757"/>
        <dbReference type="EC" id="1.3.1.98"/>
    </reaction>
</comment>
<gene>
    <name evidence="19 21" type="primary">murB</name>
    <name evidence="21" type="ORF">FHG85_07615</name>
</gene>
<dbReference type="NCBIfam" id="TIGR00179">
    <property type="entry name" value="murB"/>
    <property type="match status" value="1"/>
</dbReference>
<feature type="active site" description="Proton donor" evidence="19">
    <location>
        <position position="237"/>
    </location>
</feature>
<evidence type="ECO:0000259" key="20">
    <source>
        <dbReference type="PROSITE" id="PS51387"/>
    </source>
</evidence>
<keyword evidence="16 19" id="KW-0961">Cell wall biogenesis/degradation</keyword>
<keyword evidence="22" id="KW-1185">Reference proteome</keyword>
<dbReference type="AlphaFoldDB" id="A0A7D3XVS0"/>
<dbReference type="GO" id="GO:0009252">
    <property type="term" value="P:peptidoglycan biosynthetic process"/>
    <property type="evidence" value="ECO:0007669"/>
    <property type="project" value="UniProtKB-UniRule"/>
</dbReference>
<dbReference type="InterPro" id="IPR003170">
    <property type="entry name" value="MurB"/>
</dbReference>
<evidence type="ECO:0000256" key="3">
    <source>
        <dbReference type="ARBA" id="ARBA00004496"/>
    </source>
</evidence>
<evidence type="ECO:0000256" key="16">
    <source>
        <dbReference type="ARBA" id="ARBA00023316"/>
    </source>
</evidence>
<dbReference type="GO" id="GO:0071555">
    <property type="term" value="P:cell wall organization"/>
    <property type="evidence" value="ECO:0007669"/>
    <property type="project" value="UniProtKB-KW"/>
</dbReference>
<dbReference type="Pfam" id="PF02873">
    <property type="entry name" value="MurB_C"/>
    <property type="match status" value="1"/>
</dbReference>
<dbReference type="Proteomes" id="UP000500961">
    <property type="component" value="Chromosome"/>
</dbReference>
<dbReference type="InterPro" id="IPR016166">
    <property type="entry name" value="FAD-bd_PCMH"/>
</dbReference>
<evidence type="ECO:0000256" key="12">
    <source>
        <dbReference type="ARBA" id="ARBA00022960"/>
    </source>
</evidence>
<comment type="similarity">
    <text evidence="19">Belongs to the MurB family.</text>
</comment>
<protein>
    <recommendedName>
        <fullName evidence="6 19">UDP-N-acetylenolpyruvoylglucosamine reductase</fullName>
        <ecNumber evidence="5 19">1.3.1.98</ecNumber>
    </recommendedName>
    <alternativeName>
        <fullName evidence="17 19">UDP-N-acetylmuramate dehydrogenase</fullName>
    </alternativeName>
</protein>
<keyword evidence="11 19" id="KW-0521">NADP</keyword>
<dbReference type="GO" id="GO:0071949">
    <property type="term" value="F:FAD binding"/>
    <property type="evidence" value="ECO:0007669"/>
    <property type="project" value="InterPro"/>
</dbReference>
<keyword evidence="13 19" id="KW-0573">Peptidoglycan synthesis</keyword>
<evidence type="ECO:0000256" key="13">
    <source>
        <dbReference type="ARBA" id="ARBA00022984"/>
    </source>
</evidence>
<dbReference type="UniPathway" id="UPA00219"/>
<evidence type="ECO:0000256" key="10">
    <source>
        <dbReference type="ARBA" id="ARBA00022827"/>
    </source>
</evidence>
<dbReference type="EC" id="1.3.1.98" evidence="5 19"/>
<dbReference type="Gene3D" id="3.90.78.10">
    <property type="entry name" value="UDP-N-acetylenolpyruvoylglucosamine reductase, C-terminal domain"/>
    <property type="match status" value="1"/>
</dbReference>
<comment type="pathway">
    <text evidence="4 19">Cell wall biogenesis; peptidoglycan biosynthesis.</text>
</comment>
<keyword evidence="12 19" id="KW-0133">Cell shape</keyword>
<evidence type="ECO:0000256" key="2">
    <source>
        <dbReference type="ARBA" id="ARBA00003921"/>
    </source>
</evidence>
<dbReference type="GO" id="GO:0008360">
    <property type="term" value="P:regulation of cell shape"/>
    <property type="evidence" value="ECO:0007669"/>
    <property type="project" value="UniProtKB-KW"/>
</dbReference>
<dbReference type="Pfam" id="PF01565">
    <property type="entry name" value="FAD_binding_4"/>
    <property type="match status" value="1"/>
</dbReference>
<evidence type="ECO:0000256" key="5">
    <source>
        <dbReference type="ARBA" id="ARBA00012518"/>
    </source>
</evidence>
<keyword evidence="8 19" id="KW-0132">Cell division</keyword>
<dbReference type="InterPro" id="IPR036635">
    <property type="entry name" value="MurB_C_sf"/>
</dbReference>
<evidence type="ECO:0000256" key="11">
    <source>
        <dbReference type="ARBA" id="ARBA00022857"/>
    </source>
</evidence>
<dbReference type="PROSITE" id="PS51387">
    <property type="entry name" value="FAD_PCMH"/>
    <property type="match status" value="1"/>
</dbReference>
<dbReference type="NCBIfam" id="NF010478">
    <property type="entry name" value="PRK13903.1"/>
    <property type="match status" value="1"/>
</dbReference>
<evidence type="ECO:0000313" key="22">
    <source>
        <dbReference type="Proteomes" id="UP000500961"/>
    </source>
</evidence>
<keyword evidence="9 19" id="KW-0285">Flavoprotein</keyword>
<evidence type="ECO:0000256" key="14">
    <source>
        <dbReference type="ARBA" id="ARBA00023002"/>
    </source>
</evidence>
<dbReference type="RefSeq" id="WP_173074578.1">
    <property type="nucleotide sequence ID" value="NZ_CP041345.1"/>
</dbReference>
<accession>A0A7D3XVS0</accession>
<keyword evidence="15 19" id="KW-0131">Cell cycle</keyword>
<dbReference type="NCBIfam" id="NF000755">
    <property type="entry name" value="PRK00046.1"/>
    <property type="match status" value="1"/>
</dbReference>
<reference evidence="21 22" key="1">
    <citation type="submission" date="2019-07" db="EMBL/GenBank/DDBJ databases">
        <title>Thalassofilum flectens gen. nov., sp. nov., a novel moderate thermophilic anaerobe from a shallow sea hot spring in Kunashir Island (Russia), representing a new family in the order Bacteroidales, and proposal of Thalassofilacea fam. nov.</title>
        <authorList>
            <person name="Kochetkova T.V."/>
            <person name="Podosokorskaya O.A."/>
            <person name="Novikov A."/>
            <person name="Elcheninov A.G."/>
            <person name="Toshchakov S.V."/>
            <person name="Kublanov I.V."/>
        </authorList>
    </citation>
    <scope>NUCLEOTIDE SEQUENCE [LARGE SCALE GENOMIC DNA]</scope>
    <source>
        <strain evidence="21 22">38-H</strain>
    </source>
</reference>
<dbReference type="InterPro" id="IPR036318">
    <property type="entry name" value="FAD-bd_PCMH-like_sf"/>
</dbReference>
<keyword evidence="10 19" id="KW-0274">FAD</keyword>
<comment type="subcellular location">
    <subcellularLocation>
        <location evidence="3 19">Cytoplasm</location>
    </subcellularLocation>
</comment>
<evidence type="ECO:0000256" key="17">
    <source>
        <dbReference type="ARBA" id="ARBA00031026"/>
    </source>
</evidence>
<dbReference type="SUPFAM" id="SSF56194">
    <property type="entry name" value="Uridine diphospho-N-Acetylenolpyruvylglucosamine reductase, MurB, C-terminal domain"/>
    <property type="match status" value="1"/>
</dbReference>
<sequence>MFVIKKDISLKPFNTFGIEAKAEYFARANTIEKILYSINFASYNKLPILIIGGGSNILLTRNIEGVVVNPTIQGIQLQRDKPDSYIFRVGAGVVWDKFVEFAVQNNLGGVENLSHIPGCVGAAPIQNIGAYGVEAKDTIVKVEGIDIASRKTVEFTNADCKFGYRDSVFKNELKGKVIITYVWIELSKKPQFVLDYGNLVDEVKKYGDTNLQNIRKAVIAIRSSKLPDPVEIGNAGSFFKNPVVSASKYESLAAEYPDIRGFHISDDEYKVPAGWLIEKAGWKGKRLGNCGVHDKQALVLVNFGGASGIEIHELAQKIQQSVKEKFGIHLEPEVNVL</sequence>
<evidence type="ECO:0000256" key="6">
    <source>
        <dbReference type="ARBA" id="ARBA00015188"/>
    </source>
</evidence>
<evidence type="ECO:0000313" key="21">
    <source>
        <dbReference type="EMBL" id="QKG80131.1"/>
    </source>
</evidence>
<keyword evidence="7 19" id="KW-0963">Cytoplasm</keyword>
<dbReference type="Gene3D" id="3.30.43.10">
    <property type="entry name" value="Uridine Diphospho-n-acetylenolpyruvylglucosamine Reductase, domain 2"/>
    <property type="match status" value="1"/>
</dbReference>
<dbReference type="GO" id="GO:0051301">
    <property type="term" value="P:cell division"/>
    <property type="evidence" value="ECO:0007669"/>
    <property type="project" value="UniProtKB-KW"/>
</dbReference>
<dbReference type="HAMAP" id="MF_00037">
    <property type="entry name" value="MurB"/>
    <property type="match status" value="1"/>
</dbReference>
<dbReference type="Gene3D" id="3.30.465.10">
    <property type="match status" value="1"/>
</dbReference>
<evidence type="ECO:0000256" key="18">
    <source>
        <dbReference type="ARBA" id="ARBA00048914"/>
    </source>
</evidence>
<comment type="cofactor">
    <cofactor evidence="1 19">
        <name>FAD</name>
        <dbReference type="ChEBI" id="CHEBI:57692"/>
    </cofactor>
</comment>
<feature type="active site" evidence="19">
    <location>
        <position position="165"/>
    </location>
</feature>